<dbReference type="Proteomes" id="UP000185687">
    <property type="component" value="Unassembled WGS sequence"/>
</dbReference>
<gene>
    <name evidence="2" type="ORF">BB347_13565</name>
    <name evidence="3" type="ORF">SAMN05421809_3028</name>
</gene>
<dbReference type="SUPFAM" id="SSF53474">
    <property type="entry name" value="alpha/beta-Hydrolases"/>
    <property type="match status" value="1"/>
</dbReference>
<keyword evidence="2" id="KW-0378">Hydrolase</keyword>
<dbReference type="InterPro" id="IPR000073">
    <property type="entry name" value="AB_hydrolase_1"/>
</dbReference>
<evidence type="ECO:0000259" key="1">
    <source>
        <dbReference type="Pfam" id="PF00561"/>
    </source>
</evidence>
<evidence type="ECO:0000313" key="5">
    <source>
        <dbReference type="Proteomes" id="UP000187321"/>
    </source>
</evidence>
<dbReference type="PRINTS" id="PR00412">
    <property type="entry name" value="EPOXHYDRLASE"/>
</dbReference>
<dbReference type="AlphaFoldDB" id="A0A1N7F5Q2"/>
<dbReference type="Pfam" id="PF00561">
    <property type="entry name" value="Abhydrolase_1"/>
    <property type="match status" value="1"/>
</dbReference>
<protein>
    <submittedName>
        <fullName evidence="2">Alpha/beta hydrolase</fullName>
    </submittedName>
    <submittedName>
        <fullName evidence="3">Pimeloyl-ACP methyl ester carboxylesterase</fullName>
    </submittedName>
</protein>
<dbReference type="RefSeq" id="WP_076583122.1">
    <property type="nucleotide sequence ID" value="NZ_CP019327.1"/>
</dbReference>
<dbReference type="GeneID" id="30956990"/>
<dbReference type="Proteomes" id="UP000187321">
    <property type="component" value="Chromosome"/>
</dbReference>
<evidence type="ECO:0000313" key="4">
    <source>
        <dbReference type="Proteomes" id="UP000185687"/>
    </source>
</evidence>
<dbReference type="OrthoDB" id="9890at2157"/>
<dbReference type="PANTHER" id="PTHR43798:SF33">
    <property type="entry name" value="HYDROLASE, PUTATIVE (AFU_ORTHOLOGUE AFUA_2G14860)-RELATED"/>
    <property type="match status" value="1"/>
</dbReference>
<organism evidence="3 4">
    <name type="scientific">Natronorubrum daqingense</name>
    <dbReference type="NCBI Taxonomy" id="588898"/>
    <lineage>
        <taxon>Archaea</taxon>
        <taxon>Methanobacteriati</taxon>
        <taxon>Methanobacteriota</taxon>
        <taxon>Stenosarchaea group</taxon>
        <taxon>Halobacteria</taxon>
        <taxon>Halobacteriales</taxon>
        <taxon>Natrialbaceae</taxon>
        <taxon>Natronorubrum</taxon>
    </lineage>
</organism>
<dbReference type="GO" id="GO:0016787">
    <property type="term" value="F:hydrolase activity"/>
    <property type="evidence" value="ECO:0007669"/>
    <property type="project" value="UniProtKB-KW"/>
</dbReference>
<dbReference type="Gene3D" id="3.40.50.1820">
    <property type="entry name" value="alpha/beta hydrolase"/>
    <property type="match status" value="1"/>
</dbReference>
<accession>A0A1N7F5Q2</accession>
<reference evidence="2 5" key="1">
    <citation type="submission" date="2017-01" db="EMBL/GenBank/DDBJ databases">
        <title>Complete genome sequence of Haloterrigena daqingensis type strain (JX313T).</title>
        <authorList>
            <person name="Shuang W."/>
        </authorList>
    </citation>
    <scope>NUCLEOTIDE SEQUENCE [LARGE SCALE GENOMIC DNA]</scope>
    <source>
        <strain evidence="2 5">JX313</strain>
    </source>
</reference>
<dbReference type="PRINTS" id="PR00111">
    <property type="entry name" value="ABHYDROLASE"/>
</dbReference>
<dbReference type="EMBL" id="CP019327">
    <property type="protein sequence ID" value="APX97553.1"/>
    <property type="molecule type" value="Genomic_DNA"/>
</dbReference>
<sequence>MTGTGVATVRGCRLSYRRAGTSGPPIVLCHGAGVDDASISWRHAIDALAETHRVYAPDWPGYGESTGDVTHTTESYVDVLEGFVETIPGEVVSLAGISMGGGVALGYALEHPDRVDRLALVDSYGLGEKLPSALSWKLQSQVPGMTEFGKFAAGVTPGTARLVLDNLVADAGELPEPFVEDVRTKLREPGSMQAFTAFQRNELAFDGRVETNYVDDLESLSVPTLLVHGKEDPLVPPEWSVRAADRIPNATLEIVDDCGHWAPRERPEAFNERLMRWLSETRAELRDSAEAYPKAGIPGVTRTGE</sequence>
<evidence type="ECO:0000313" key="2">
    <source>
        <dbReference type="EMBL" id="APX97553.1"/>
    </source>
</evidence>
<evidence type="ECO:0000313" key="3">
    <source>
        <dbReference type="EMBL" id="SIR95653.1"/>
    </source>
</evidence>
<dbReference type="InterPro" id="IPR050266">
    <property type="entry name" value="AB_hydrolase_sf"/>
</dbReference>
<dbReference type="InterPro" id="IPR029058">
    <property type="entry name" value="AB_hydrolase_fold"/>
</dbReference>
<dbReference type="InterPro" id="IPR000639">
    <property type="entry name" value="Epox_hydrolase-like"/>
</dbReference>
<dbReference type="GO" id="GO:0016020">
    <property type="term" value="C:membrane"/>
    <property type="evidence" value="ECO:0007669"/>
    <property type="project" value="TreeGrafter"/>
</dbReference>
<name>A0A1N7F5Q2_9EURY</name>
<feature type="domain" description="AB hydrolase-1" evidence="1">
    <location>
        <begin position="24"/>
        <end position="263"/>
    </location>
</feature>
<dbReference type="PANTHER" id="PTHR43798">
    <property type="entry name" value="MONOACYLGLYCEROL LIPASE"/>
    <property type="match status" value="1"/>
</dbReference>
<reference evidence="3 4" key="2">
    <citation type="submission" date="2017-01" db="EMBL/GenBank/DDBJ databases">
        <authorList>
            <person name="Mah S.A."/>
            <person name="Swanson W.J."/>
            <person name="Moy G.W."/>
            <person name="Vacquier V.D."/>
        </authorList>
    </citation>
    <scope>NUCLEOTIDE SEQUENCE [LARGE SCALE GENOMIC DNA]</scope>
    <source>
        <strain evidence="3 4">CGMCC 1.8909</strain>
    </source>
</reference>
<dbReference type="STRING" id="588898.BB347_13565"/>
<dbReference type="EMBL" id="FTNP01000005">
    <property type="protein sequence ID" value="SIR95653.1"/>
    <property type="molecule type" value="Genomic_DNA"/>
</dbReference>
<proteinExistence type="predicted"/>
<keyword evidence="4" id="KW-1185">Reference proteome</keyword>
<dbReference type="KEGG" id="hda:BB347_13565"/>